<accession>A0A182LYX3</accession>
<feature type="region of interest" description="Disordered" evidence="1">
    <location>
        <begin position="272"/>
        <end position="350"/>
    </location>
</feature>
<protein>
    <submittedName>
        <fullName evidence="2">Uncharacterized protein</fullName>
    </submittedName>
</protein>
<dbReference type="AlphaFoldDB" id="A0A182LYX3"/>
<feature type="compositionally biased region" description="Low complexity" evidence="1">
    <location>
        <begin position="314"/>
        <end position="326"/>
    </location>
</feature>
<reference evidence="2" key="2">
    <citation type="submission" date="2020-05" db="UniProtKB">
        <authorList>
            <consortium name="EnsemblMetazoa"/>
        </authorList>
    </citation>
    <scope>IDENTIFICATION</scope>
    <source>
        <strain evidence="2">A-37</strain>
    </source>
</reference>
<evidence type="ECO:0000256" key="1">
    <source>
        <dbReference type="SAM" id="MobiDB-lite"/>
    </source>
</evidence>
<reference evidence="3" key="1">
    <citation type="submission" date="2013-09" db="EMBL/GenBank/DDBJ databases">
        <title>The Genome Sequence of Anopheles culicifacies species A.</title>
        <authorList>
            <consortium name="The Broad Institute Genomics Platform"/>
            <person name="Neafsey D.E."/>
            <person name="Besansky N."/>
            <person name="Howell P."/>
            <person name="Walton C."/>
            <person name="Young S.K."/>
            <person name="Zeng Q."/>
            <person name="Gargeya S."/>
            <person name="Fitzgerald M."/>
            <person name="Haas B."/>
            <person name="Abouelleil A."/>
            <person name="Allen A.W."/>
            <person name="Alvarado L."/>
            <person name="Arachchi H.M."/>
            <person name="Berlin A.M."/>
            <person name="Chapman S.B."/>
            <person name="Gainer-Dewar J."/>
            <person name="Goldberg J."/>
            <person name="Griggs A."/>
            <person name="Gujja S."/>
            <person name="Hansen M."/>
            <person name="Howarth C."/>
            <person name="Imamovic A."/>
            <person name="Ireland A."/>
            <person name="Larimer J."/>
            <person name="McCowan C."/>
            <person name="Murphy C."/>
            <person name="Pearson M."/>
            <person name="Poon T.W."/>
            <person name="Priest M."/>
            <person name="Roberts A."/>
            <person name="Saif S."/>
            <person name="Shea T."/>
            <person name="Sisk P."/>
            <person name="Sykes S."/>
            <person name="Wortman J."/>
            <person name="Nusbaum C."/>
            <person name="Birren B."/>
        </authorList>
    </citation>
    <scope>NUCLEOTIDE SEQUENCE [LARGE SCALE GENOMIC DNA]</scope>
    <source>
        <strain evidence="3">A-37</strain>
    </source>
</reference>
<evidence type="ECO:0000313" key="3">
    <source>
        <dbReference type="Proteomes" id="UP000075883"/>
    </source>
</evidence>
<dbReference type="EMBL" id="AXCM01000181">
    <property type="status" value="NOT_ANNOTATED_CDS"/>
    <property type="molecule type" value="Genomic_DNA"/>
</dbReference>
<proteinExistence type="predicted"/>
<dbReference type="EnsemblMetazoa" id="ACUA005302-RA">
    <property type="protein sequence ID" value="ACUA005302-PA"/>
    <property type="gene ID" value="ACUA005302"/>
</dbReference>
<name>A0A182LYX3_9DIPT</name>
<feature type="compositionally biased region" description="Basic residues" evidence="1">
    <location>
        <begin position="327"/>
        <end position="350"/>
    </location>
</feature>
<dbReference type="VEuPathDB" id="VectorBase:ACUA005302"/>
<dbReference type="Proteomes" id="UP000075883">
    <property type="component" value="Unassembled WGS sequence"/>
</dbReference>
<sequence length="350" mass="40493">MPLPTFNRRQTSVRQQRRRLLLLPLMVTVLALATSTPSLVLAGLTTSSPSALSEQATTTGPMFAFDALQALKDTNSNWQTPCGLNGHGSVGIVPDVSINKKTKSLNMERQINLTLLDLNNWRELPGSNYNATTWNDTIRKRQFRFLRPLENRSTWERRLSVYWAHLKLVRLFHEKYSETNINQEEADALESVNEATRQLLCMVQEYHDASKGQRKPYDAVAMNKTIQFNIRDASEIKIHIWYIMCRLECFLTNMRKRLPKFGVKRANKPKKNMSCKLCPYGKKNQHKPLAKQQRKQGQHLQPSQHKRTGHSSAQQRQHQQQQQQQHRPSKQPKGRKGTRKSNVHARNRQA</sequence>
<dbReference type="STRING" id="139723.A0A182LYX3"/>
<feature type="compositionally biased region" description="Basic residues" evidence="1">
    <location>
        <begin position="283"/>
        <end position="297"/>
    </location>
</feature>
<organism evidence="2 3">
    <name type="scientific">Anopheles culicifacies</name>
    <dbReference type="NCBI Taxonomy" id="139723"/>
    <lineage>
        <taxon>Eukaryota</taxon>
        <taxon>Metazoa</taxon>
        <taxon>Ecdysozoa</taxon>
        <taxon>Arthropoda</taxon>
        <taxon>Hexapoda</taxon>
        <taxon>Insecta</taxon>
        <taxon>Pterygota</taxon>
        <taxon>Neoptera</taxon>
        <taxon>Endopterygota</taxon>
        <taxon>Diptera</taxon>
        <taxon>Nematocera</taxon>
        <taxon>Culicoidea</taxon>
        <taxon>Culicidae</taxon>
        <taxon>Anophelinae</taxon>
        <taxon>Anopheles</taxon>
        <taxon>culicifacies species complex</taxon>
    </lineage>
</organism>
<evidence type="ECO:0000313" key="2">
    <source>
        <dbReference type="EnsemblMetazoa" id="ACUA005302-PA"/>
    </source>
</evidence>
<keyword evidence="3" id="KW-1185">Reference proteome</keyword>